<accession>A0AAD4GML3</accession>
<reference evidence="5" key="1">
    <citation type="submission" date="2019-10" db="EMBL/GenBank/DDBJ databases">
        <authorList>
            <consortium name="DOE Joint Genome Institute"/>
            <person name="Kuo A."/>
            <person name="Miyauchi S."/>
            <person name="Kiss E."/>
            <person name="Drula E."/>
            <person name="Kohler A."/>
            <person name="Sanchez-Garcia M."/>
            <person name="Andreopoulos B."/>
            <person name="Barry K.W."/>
            <person name="Bonito G."/>
            <person name="Buee M."/>
            <person name="Carver A."/>
            <person name="Chen C."/>
            <person name="Cichocki N."/>
            <person name="Clum A."/>
            <person name="Culley D."/>
            <person name="Crous P.W."/>
            <person name="Fauchery L."/>
            <person name="Girlanda M."/>
            <person name="Hayes R."/>
            <person name="Keri Z."/>
            <person name="LaButti K."/>
            <person name="Lipzen A."/>
            <person name="Lombard V."/>
            <person name="Magnuson J."/>
            <person name="Maillard F."/>
            <person name="Morin E."/>
            <person name="Murat C."/>
            <person name="Nolan M."/>
            <person name="Ohm R."/>
            <person name="Pangilinan J."/>
            <person name="Pereira M."/>
            <person name="Perotto S."/>
            <person name="Peter M."/>
            <person name="Riley R."/>
            <person name="Sitrit Y."/>
            <person name="Stielow B."/>
            <person name="Szollosi G."/>
            <person name="Zifcakova L."/>
            <person name="Stursova M."/>
            <person name="Spatafora J.W."/>
            <person name="Tedersoo L."/>
            <person name="Vaario L.-M."/>
            <person name="Yamada A."/>
            <person name="Yan M."/>
            <person name="Wang P."/>
            <person name="Xu J."/>
            <person name="Bruns T."/>
            <person name="Baldrian P."/>
            <person name="Vilgalys R."/>
            <person name="Henrissat B."/>
            <person name="Grigoriev I.V."/>
            <person name="Hibbett D."/>
            <person name="Nagy L.G."/>
            <person name="Martin F.M."/>
        </authorList>
    </citation>
    <scope>NUCLEOTIDE SEQUENCE</scope>
    <source>
        <strain evidence="5">BED1</strain>
    </source>
</reference>
<dbReference type="AlphaFoldDB" id="A0AAD4GML3"/>
<name>A0AAD4GML3_BOLED</name>
<organism evidence="5 6">
    <name type="scientific">Boletus edulis BED1</name>
    <dbReference type="NCBI Taxonomy" id="1328754"/>
    <lineage>
        <taxon>Eukaryota</taxon>
        <taxon>Fungi</taxon>
        <taxon>Dikarya</taxon>
        <taxon>Basidiomycota</taxon>
        <taxon>Agaricomycotina</taxon>
        <taxon>Agaricomycetes</taxon>
        <taxon>Agaricomycetidae</taxon>
        <taxon>Boletales</taxon>
        <taxon>Boletineae</taxon>
        <taxon>Boletaceae</taxon>
        <taxon>Boletoideae</taxon>
        <taxon>Boletus</taxon>
    </lineage>
</organism>
<dbReference type="InterPro" id="IPR051091">
    <property type="entry name" value="O-Glucosyltr/Glycosyltrsf_90"/>
</dbReference>
<reference evidence="5" key="2">
    <citation type="journal article" date="2020" name="Nat. Commun.">
        <title>Large-scale genome sequencing of mycorrhizal fungi provides insights into the early evolution of symbiotic traits.</title>
        <authorList>
            <person name="Miyauchi S."/>
            <person name="Kiss E."/>
            <person name="Kuo A."/>
            <person name="Drula E."/>
            <person name="Kohler A."/>
            <person name="Sanchez-Garcia M."/>
            <person name="Morin E."/>
            <person name="Andreopoulos B."/>
            <person name="Barry K.W."/>
            <person name="Bonito G."/>
            <person name="Buee M."/>
            <person name="Carver A."/>
            <person name="Chen C."/>
            <person name="Cichocki N."/>
            <person name="Clum A."/>
            <person name="Culley D."/>
            <person name="Crous P.W."/>
            <person name="Fauchery L."/>
            <person name="Girlanda M."/>
            <person name="Hayes R.D."/>
            <person name="Keri Z."/>
            <person name="LaButti K."/>
            <person name="Lipzen A."/>
            <person name="Lombard V."/>
            <person name="Magnuson J."/>
            <person name="Maillard F."/>
            <person name="Murat C."/>
            <person name="Nolan M."/>
            <person name="Ohm R.A."/>
            <person name="Pangilinan J."/>
            <person name="Pereira M.F."/>
            <person name="Perotto S."/>
            <person name="Peter M."/>
            <person name="Pfister S."/>
            <person name="Riley R."/>
            <person name="Sitrit Y."/>
            <person name="Stielow J.B."/>
            <person name="Szollosi G."/>
            <person name="Zifcakova L."/>
            <person name="Stursova M."/>
            <person name="Spatafora J.W."/>
            <person name="Tedersoo L."/>
            <person name="Vaario L.M."/>
            <person name="Yamada A."/>
            <person name="Yan M."/>
            <person name="Wang P."/>
            <person name="Xu J."/>
            <person name="Bruns T."/>
            <person name="Baldrian P."/>
            <person name="Vilgalys R."/>
            <person name="Dunand C."/>
            <person name="Henrissat B."/>
            <person name="Grigoriev I.V."/>
            <person name="Hibbett D."/>
            <person name="Nagy L.G."/>
            <person name="Martin F.M."/>
        </authorList>
    </citation>
    <scope>NUCLEOTIDE SEQUENCE</scope>
    <source>
        <strain evidence="5">BED1</strain>
    </source>
</reference>
<sequence length="628" mass="71461">MRLAELRRGWMLIIGVFLLFMLAGLFSAKNGRKTASRTTSGGTSWLSSNWLSFSQNTDTITKHPITTLMKDAKVAFTKHLARQSKTLPEAVAEYKSRYGRGPPRGFDHWWEFAKERDFKLVDEFDAIDEDLAPFWTLSGEELRRRTYLLGHLPSITLVRIQDGNVSDVPIDKAYVDTELGYRSRGFRELLENFLDKLPNMDLAINAKAEGRVLVPWEHLQFPNFTLQDTSDDMKKMLDGFTPDWEGLGGVWEAYRYTCPPGTPARQLYGSYRDPNVGKPNARLGNSQVSDDPFAFVKSVDDEYDFCENPWAHYAQGHFFSDWRTIPVLSPVFSPSKAKGFADIRIPSHYYLGPSASYTYAYDRFTEHVHVNEIDDMEVPWDRKRDIIFWRGATTGGGSTPPGFTPAYQRHRFVRMAHESTTNNVTIVHALPSRPDTFISTTVPAQEINNDIMDAAFVSAVGEYPGGEEELRKVHRFAASVPLGKHWSYKYLIDLDGMSYSARFMAFLASDSAVLKSTVYKEFFSDWIQPWLHYIPVSSTYSEIYNIHAYFSGPSASTMAAANVAVPGTADWEAVKQERDAQLRQIAKAGKQWKQTIGRRADMEVYVYRLCLEYARLSADDRDAMSFVL</sequence>
<feature type="signal peptide" evidence="3">
    <location>
        <begin position="1"/>
        <end position="28"/>
    </location>
</feature>
<feature type="chain" id="PRO_5041927160" evidence="3">
    <location>
        <begin position="29"/>
        <end position="628"/>
    </location>
</feature>
<proteinExistence type="inferred from homology"/>
<evidence type="ECO:0000256" key="2">
    <source>
        <dbReference type="ARBA" id="ARBA00022679"/>
    </source>
</evidence>
<dbReference type="SMART" id="SM00672">
    <property type="entry name" value="CAP10"/>
    <property type="match status" value="1"/>
</dbReference>
<evidence type="ECO:0000313" key="5">
    <source>
        <dbReference type="EMBL" id="KAF8452827.1"/>
    </source>
</evidence>
<protein>
    <submittedName>
        <fullName evidence="5">Glycosyltransferase family 90 protein</fullName>
    </submittedName>
</protein>
<keyword evidence="6" id="KW-1185">Reference proteome</keyword>
<dbReference type="Proteomes" id="UP001194468">
    <property type="component" value="Unassembled WGS sequence"/>
</dbReference>
<feature type="domain" description="Glycosyl transferase CAP10" evidence="4">
    <location>
        <begin position="287"/>
        <end position="592"/>
    </location>
</feature>
<evidence type="ECO:0000259" key="4">
    <source>
        <dbReference type="SMART" id="SM00672"/>
    </source>
</evidence>
<keyword evidence="2" id="KW-0808">Transferase</keyword>
<keyword evidence="3" id="KW-0732">Signal</keyword>
<dbReference type="InterPro" id="IPR006598">
    <property type="entry name" value="CAP10"/>
</dbReference>
<gene>
    <name evidence="5" type="ORF">L210DRAFT_3519679</name>
</gene>
<comment type="similarity">
    <text evidence="1">Belongs to the glycosyltransferase 90 family.</text>
</comment>
<evidence type="ECO:0000256" key="3">
    <source>
        <dbReference type="SAM" id="SignalP"/>
    </source>
</evidence>
<dbReference type="PANTHER" id="PTHR12203:SF35">
    <property type="entry name" value="PROTEIN O-GLUCOSYLTRANSFERASE 1"/>
    <property type="match status" value="1"/>
</dbReference>
<dbReference type="Pfam" id="PF05686">
    <property type="entry name" value="Glyco_transf_90"/>
    <property type="match status" value="1"/>
</dbReference>
<comment type="caution">
    <text evidence="5">The sequence shown here is derived from an EMBL/GenBank/DDBJ whole genome shotgun (WGS) entry which is preliminary data.</text>
</comment>
<dbReference type="EMBL" id="WHUW01000001">
    <property type="protein sequence ID" value="KAF8452827.1"/>
    <property type="molecule type" value="Genomic_DNA"/>
</dbReference>
<evidence type="ECO:0000313" key="6">
    <source>
        <dbReference type="Proteomes" id="UP001194468"/>
    </source>
</evidence>
<dbReference type="PANTHER" id="PTHR12203">
    <property type="entry name" value="KDEL LYS-ASP-GLU-LEU CONTAINING - RELATED"/>
    <property type="match status" value="1"/>
</dbReference>
<evidence type="ECO:0000256" key="1">
    <source>
        <dbReference type="ARBA" id="ARBA00010118"/>
    </source>
</evidence>
<dbReference type="GO" id="GO:0016740">
    <property type="term" value="F:transferase activity"/>
    <property type="evidence" value="ECO:0007669"/>
    <property type="project" value="UniProtKB-KW"/>
</dbReference>